<dbReference type="GO" id="GO:0015888">
    <property type="term" value="P:thiamine transport"/>
    <property type="evidence" value="ECO:0007669"/>
    <property type="project" value="TreeGrafter"/>
</dbReference>
<reference evidence="3 4" key="1">
    <citation type="submission" date="2018-05" db="EMBL/GenBank/DDBJ databases">
        <title>Genome comparison of Eubacterium sp.</title>
        <authorList>
            <person name="Feng Y."/>
            <person name="Sanchez-Andrea I."/>
            <person name="Stams A.J.M."/>
            <person name="De Vos W.M."/>
        </authorList>
    </citation>
    <scope>NUCLEOTIDE SEQUENCE [LARGE SCALE GENOMIC DNA]</scope>
    <source>
        <strain evidence="3 4">YI</strain>
    </source>
</reference>
<dbReference type="PROSITE" id="PS51257">
    <property type="entry name" value="PROKAR_LIPOPROTEIN"/>
    <property type="match status" value="1"/>
</dbReference>
<dbReference type="GO" id="GO:0030976">
    <property type="term" value="F:thiamine pyrophosphate binding"/>
    <property type="evidence" value="ECO:0007669"/>
    <property type="project" value="TreeGrafter"/>
</dbReference>
<evidence type="ECO:0000256" key="2">
    <source>
        <dbReference type="SAM" id="SignalP"/>
    </source>
</evidence>
<evidence type="ECO:0000256" key="1">
    <source>
        <dbReference type="ARBA" id="ARBA00022729"/>
    </source>
</evidence>
<dbReference type="PANTHER" id="PTHR30006:SF2">
    <property type="entry name" value="ABC TRANSPORTER SUBSTRATE-BINDING PROTEIN"/>
    <property type="match status" value="1"/>
</dbReference>
<feature type="signal peptide" evidence="2">
    <location>
        <begin position="1"/>
        <end position="21"/>
    </location>
</feature>
<feature type="chain" id="PRO_5039274482" evidence="2">
    <location>
        <begin position="22"/>
        <end position="332"/>
    </location>
</feature>
<dbReference type="RefSeq" id="WP_096919797.1">
    <property type="nucleotide sequence ID" value="NZ_CP029487.1"/>
</dbReference>
<dbReference type="GO" id="GO:0030975">
    <property type="term" value="F:thiamine binding"/>
    <property type="evidence" value="ECO:0007669"/>
    <property type="project" value="TreeGrafter"/>
</dbReference>
<dbReference type="Proteomes" id="UP000218387">
    <property type="component" value="Chromosome"/>
</dbReference>
<proteinExistence type="predicted"/>
<evidence type="ECO:0000313" key="4">
    <source>
        <dbReference type="Proteomes" id="UP000218387"/>
    </source>
</evidence>
<organism evidence="3 4">
    <name type="scientific">Eubacterium maltosivorans</name>
    <dbReference type="NCBI Taxonomy" id="2041044"/>
    <lineage>
        <taxon>Bacteria</taxon>
        <taxon>Bacillati</taxon>
        <taxon>Bacillota</taxon>
        <taxon>Clostridia</taxon>
        <taxon>Eubacteriales</taxon>
        <taxon>Eubacteriaceae</taxon>
        <taxon>Eubacterium</taxon>
    </lineage>
</organism>
<dbReference type="Pfam" id="PF13343">
    <property type="entry name" value="SBP_bac_6"/>
    <property type="match status" value="1"/>
</dbReference>
<name>A0A4P9C580_EUBML</name>
<gene>
    <name evidence="3" type="ORF">CPZ25_004055</name>
</gene>
<dbReference type="PANTHER" id="PTHR30006">
    <property type="entry name" value="THIAMINE-BINDING PERIPLASMIC PROTEIN-RELATED"/>
    <property type="match status" value="1"/>
</dbReference>
<dbReference type="KEGG" id="emt:CPZ25_004055"/>
<dbReference type="EMBL" id="CP029487">
    <property type="protein sequence ID" value="QCT70527.1"/>
    <property type="molecule type" value="Genomic_DNA"/>
</dbReference>
<dbReference type="Gene3D" id="3.40.190.10">
    <property type="entry name" value="Periplasmic binding protein-like II"/>
    <property type="match status" value="2"/>
</dbReference>
<protein>
    <submittedName>
        <fullName evidence="3">ABC transporter substrate-binding protein</fullName>
    </submittedName>
</protein>
<sequence length="332" mass="35256">MNKLIKALAAGLLIAATALTAVGCSTGNADNKVVIYSNADDEALTAMENALTAGGYEGQYIIQSFATSELGGRMMAEGSKIEADLVTMSTYYLDTAQKESEMFSDLSFDHTTLSGDCPSYSSPITAQEGAVMVNTEVMREQGLSAPASIKDLADPKYAGQVSIPDIEGSSTGWILVQAVIDAYGETEGAEIMTGIIRNAGPHMESSGSGPFKKVKAGEVALAFGLRHQAVAAKKEGLPIDYIDPSEGSYALTESIAVINKGDKTNAKAMEMAECIVKSARTELLKTYPLPLYPGETADPALCTKNPKTFPEPLTVDLLQKHQEFSEKCKLNK</sequence>
<evidence type="ECO:0000313" key="3">
    <source>
        <dbReference type="EMBL" id="QCT70527.1"/>
    </source>
</evidence>
<accession>A0A4P9C580</accession>
<keyword evidence="1 2" id="KW-0732">Signal</keyword>
<dbReference type="AlphaFoldDB" id="A0A4P9C580"/>
<keyword evidence="4" id="KW-1185">Reference proteome</keyword>
<dbReference type="SUPFAM" id="SSF53850">
    <property type="entry name" value="Periplasmic binding protein-like II"/>
    <property type="match status" value="1"/>
</dbReference>
<dbReference type="GO" id="GO:0030288">
    <property type="term" value="C:outer membrane-bounded periplasmic space"/>
    <property type="evidence" value="ECO:0007669"/>
    <property type="project" value="TreeGrafter"/>
</dbReference>